<dbReference type="Proteomes" id="UP001335325">
    <property type="component" value="Chromosome"/>
</dbReference>
<reference evidence="1 2" key="1">
    <citation type="submission" date="2022-10" db="EMBL/GenBank/DDBJ databases">
        <title>The complete genomes of actinobacterial strains from the NBC collection.</title>
        <authorList>
            <person name="Joergensen T.S."/>
            <person name="Alvarez Arevalo M."/>
            <person name="Sterndorff E.B."/>
            <person name="Faurdal D."/>
            <person name="Vuksanovic O."/>
            <person name="Mourched A.-S."/>
            <person name="Charusanti P."/>
            <person name="Shaw S."/>
            <person name="Blin K."/>
            <person name="Weber T."/>
        </authorList>
    </citation>
    <scope>NUCLEOTIDE SEQUENCE [LARGE SCALE GENOMIC DNA]</scope>
    <source>
        <strain evidence="1 2">NBC 01753</strain>
    </source>
</reference>
<dbReference type="RefSeq" id="WP_326756816.1">
    <property type="nucleotide sequence ID" value="NZ_CP109134.1"/>
</dbReference>
<proteinExistence type="predicted"/>
<evidence type="ECO:0000313" key="1">
    <source>
        <dbReference type="EMBL" id="WSD11143.1"/>
    </source>
</evidence>
<protein>
    <submittedName>
        <fullName evidence="1">Uncharacterized protein</fullName>
    </submittedName>
</protein>
<name>A0ABZ1GY37_9ACTN</name>
<sequence>MVQLMMQAGMFVSAGSFAADVRARLFPHFWREEDAEMESGKLDEELSRMSDIADLVTSGATVAFQRVLRGDRRARGP</sequence>
<keyword evidence="2" id="KW-1185">Reference proteome</keyword>
<evidence type="ECO:0000313" key="2">
    <source>
        <dbReference type="Proteomes" id="UP001335325"/>
    </source>
</evidence>
<organism evidence="1 2">
    <name type="scientific">Streptomyces hirsutus</name>
    <dbReference type="NCBI Taxonomy" id="35620"/>
    <lineage>
        <taxon>Bacteria</taxon>
        <taxon>Bacillati</taxon>
        <taxon>Actinomycetota</taxon>
        <taxon>Actinomycetes</taxon>
        <taxon>Kitasatosporales</taxon>
        <taxon>Streptomycetaceae</taxon>
        <taxon>Streptomyces</taxon>
    </lineage>
</organism>
<accession>A0ABZ1GY37</accession>
<gene>
    <name evidence="1" type="ORF">OIE73_39470</name>
</gene>
<dbReference type="GeneID" id="91548793"/>
<dbReference type="EMBL" id="CP109134">
    <property type="protein sequence ID" value="WSD11143.1"/>
    <property type="molecule type" value="Genomic_DNA"/>
</dbReference>